<keyword evidence="9 15" id="KW-0067">ATP-binding</keyword>
<dbReference type="InterPro" id="IPR002547">
    <property type="entry name" value="tRNA-bd_dom"/>
</dbReference>
<evidence type="ECO:0000259" key="19">
    <source>
        <dbReference type="PROSITE" id="PS51447"/>
    </source>
</evidence>
<dbReference type="InterPro" id="IPR012340">
    <property type="entry name" value="NA-bd_OB-fold"/>
</dbReference>
<dbReference type="RefSeq" id="WP_076743992.1">
    <property type="nucleotide sequence ID" value="NZ_MPSB01000004.1"/>
</dbReference>
<evidence type="ECO:0000256" key="11">
    <source>
        <dbReference type="ARBA" id="ARBA00022884"/>
    </source>
</evidence>
<evidence type="ECO:0000256" key="6">
    <source>
        <dbReference type="ARBA" id="ARBA00022598"/>
    </source>
</evidence>
<dbReference type="CDD" id="cd00769">
    <property type="entry name" value="PheRS_beta_core"/>
    <property type="match status" value="1"/>
</dbReference>
<proteinExistence type="inferred from homology"/>
<feature type="binding site" evidence="15">
    <location>
        <position position="503"/>
    </location>
    <ligand>
        <name>Mg(2+)</name>
        <dbReference type="ChEBI" id="CHEBI:18420"/>
        <note>shared with alpha subunit</note>
    </ligand>
</feature>
<comment type="similarity">
    <text evidence="2 15">Belongs to the phenylalanyl-tRNA synthetase beta subunit family. Type 1 subfamily.</text>
</comment>
<dbReference type="CDD" id="cd02796">
    <property type="entry name" value="tRNA_bind_bactPheRS"/>
    <property type="match status" value="1"/>
</dbReference>
<dbReference type="GO" id="GO:0006432">
    <property type="term" value="P:phenylalanyl-tRNA aminoacylation"/>
    <property type="evidence" value="ECO:0007669"/>
    <property type="project" value="UniProtKB-UniRule"/>
</dbReference>
<keyword evidence="11 16" id="KW-0694">RNA-binding</keyword>
<evidence type="ECO:0000256" key="3">
    <source>
        <dbReference type="ARBA" id="ARBA00011209"/>
    </source>
</evidence>
<dbReference type="Gene3D" id="3.30.70.380">
    <property type="entry name" value="Ferrodoxin-fold anticodon-binding domain"/>
    <property type="match status" value="1"/>
</dbReference>
<dbReference type="PROSITE" id="PS50886">
    <property type="entry name" value="TRBD"/>
    <property type="match status" value="1"/>
</dbReference>
<dbReference type="PANTHER" id="PTHR10947">
    <property type="entry name" value="PHENYLALANYL-TRNA SYNTHETASE BETA CHAIN AND LEUCINE-RICH REPEAT-CONTAINING PROTEIN 47"/>
    <property type="match status" value="1"/>
</dbReference>
<dbReference type="GO" id="GO:0000287">
    <property type="term" value="F:magnesium ion binding"/>
    <property type="evidence" value="ECO:0007669"/>
    <property type="project" value="UniProtKB-UniRule"/>
</dbReference>
<organism evidence="21 22">
    <name type="scientific">Sphingomonas jeddahensis</name>
    <dbReference type="NCBI Taxonomy" id="1915074"/>
    <lineage>
        <taxon>Bacteria</taxon>
        <taxon>Pseudomonadati</taxon>
        <taxon>Pseudomonadota</taxon>
        <taxon>Alphaproteobacteria</taxon>
        <taxon>Sphingomonadales</taxon>
        <taxon>Sphingomonadaceae</taxon>
        <taxon>Sphingomonas</taxon>
    </lineage>
</organism>
<sequence length="829" mass="86889">MKFTLSWLKDHLDTAASLDEIVVALTRIGLEVEGVENPGEKLAAFRIAKVLTAERHPQADKLQVLSVDAGDGPLQVVCGAPNARAGLVGVFGSPGATVPANGMVLKVAAIRGVESNGMMCSTRELELGDDHDGIIELASDAPVGAVYADWAGLNDPVIDVSITPNKQDCMGVRGIARDLAAAGLGTLKPLAVPSSSVIPAPSSVIPAKAGIHTRNASEGAAPSENMNSRLRGNDGAGVAPVTGEGPGPDIRIEDPAGCPAFYAQGVTGVANAAAPEWLAKRLRAIGQKPISALVDITNYVTVDLGRPLHVYDKAKLSGGLVARKARAGETVLALNGKTYSLDETMTVIADDQHVHDIGGIMGGEESGVSETTTDVIIECAFFDPDHIARAGQKLALTSDARQRFERGVDPAFLDDGLAIATRLVLDLCGGQATGVTRAGEPPLGMRSYKYDPTRAETLGGLAVAPERQRTILETLGFTVTDDWNVTPPTWRRDVDGPADLVEEVIRIEGIDNIPSVPLARIPGVATPTATPEQKLERRVRRAAAARGLDEAVTWSFLSEAEAAPFGGGAYALANPISEDLKVMRPSLLPGLLSAASRNVRRGQGSVRLFEIGRRYLAEKERATLGLVLAGERRARGWQSGKPQAFDAFDAKAEALSLLAAAGAPVDNLQVFGEAGDAWHPGQSGTLRLGPKTVLAAFGILHPRVCQAFDLDTGVAAMELYLDAIPAKRGASFMRPAYTPPALQAVRRDFAFLVPADLAADSLARAVKGADKATIVSARVFDVFTKDGETSMAVEVVLQPGDKAFVEAELKAIADKVVAAAAKLGASLRG</sequence>
<evidence type="ECO:0000256" key="8">
    <source>
        <dbReference type="ARBA" id="ARBA00022741"/>
    </source>
</evidence>
<evidence type="ECO:0000259" key="18">
    <source>
        <dbReference type="PROSITE" id="PS50886"/>
    </source>
</evidence>
<dbReference type="InterPro" id="IPR005121">
    <property type="entry name" value="Fdx_antiC-bd"/>
</dbReference>
<dbReference type="Gene3D" id="3.50.40.10">
    <property type="entry name" value="Phenylalanyl-trna Synthetase, Chain B, domain 3"/>
    <property type="match status" value="1"/>
</dbReference>
<dbReference type="EMBL" id="MPSB01000004">
    <property type="protein sequence ID" value="ONF96424.1"/>
    <property type="molecule type" value="Genomic_DNA"/>
</dbReference>
<dbReference type="Pfam" id="PF03483">
    <property type="entry name" value="B3_4"/>
    <property type="match status" value="1"/>
</dbReference>
<dbReference type="SUPFAM" id="SSF46955">
    <property type="entry name" value="Putative DNA-binding domain"/>
    <property type="match status" value="1"/>
</dbReference>
<dbReference type="STRING" id="1915074.SPHI_12090"/>
<keyword evidence="8 15" id="KW-0547">Nucleotide-binding</keyword>
<feature type="domain" description="B5" evidence="20">
    <location>
        <begin position="443"/>
        <end position="515"/>
    </location>
</feature>
<evidence type="ECO:0000256" key="12">
    <source>
        <dbReference type="ARBA" id="ARBA00022917"/>
    </source>
</evidence>
<evidence type="ECO:0000256" key="4">
    <source>
        <dbReference type="ARBA" id="ARBA00022490"/>
    </source>
</evidence>
<dbReference type="InterPro" id="IPR005147">
    <property type="entry name" value="tRNA_synthase_B5-dom"/>
</dbReference>
<dbReference type="HAMAP" id="MF_00283">
    <property type="entry name" value="Phe_tRNA_synth_beta1"/>
    <property type="match status" value="1"/>
</dbReference>
<dbReference type="InterPro" id="IPR020825">
    <property type="entry name" value="Phe-tRNA_synthase-like_B3/B4"/>
</dbReference>
<evidence type="ECO:0000259" key="20">
    <source>
        <dbReference type="PROSITE" id="PS51483"/>
    </source>
</evidence>
<evidence type="ECO:0000256" key="14">
    <source>
        <dbReference type="ARBA" id="ARBA00049255"/>
    </source>
</evidence>
<keyword evidence="4 15" id="KW-0963">Cytoplasm</keyword>
<dbReference type="Proteomes" id="UP000188729">
    <property type="component" value="Unassembled WGS sequence"/>
</dbReference>
<evidence type="ECO:0000256" key="1">
    <source>
        <dbReference type="ARBA" id="ARBA00004496"/>
    </source>
</evidence>
<evidence type="ECO:0000256" key="17">
    <source>
        <dbReference type="SAM" id="MobiDB-lite"/>
    </source>
</evidence>
<keyword evidence="10 15" id="KW-0460">Magnesium</keyword>
<keyword evidence="22" id="KW-1185">Reference proteome</keyword>
<evidence type="ECO:0000256" key="16">
    <source>
        <dbReference type="PROSITE-ProRule" id="PRU00209"/>
    </source>
</evidence>
<dbReference type="SMART" id="SM00896">
    <property type="entry name" value="FDX-ACB"/>
    <property type="match status" value="1"/>
</dbReference>
<evidence type="ECO:0000256" key="13">
    <source>
        <dbReference type="ARBA" id="ARBA00023146"/>
    </source>
</evidence>
<dbReference type="GO" id="GO:0009328">
    <property type="term" value="C:phenylalanine-tRNA ligase complex"/>
    <property type="evidence" value="ECO:0007669"/>
    <property type="project" value="TreeGrafter"/>
</dbReference>
<dbReference type="GO" id="GO:0000049">
    <property type="term" value="F:tRNA binding"/>
    <property type="evidence" value="ECO:0007669"/>
    <property type="project" value="UniProtKB-UniRule"/>
</dbReference>
<comment type="subcellular location">
    <subcellularLocation>
        <location evidence="1 15">Cytoplasm</location>
    </subcellularLocation>
</comment>
<keyword evidence="6 15" id="KW-0436">Ligase</keyword>
<dbReference type="SUPFAM" id="SSF50249">
    <property type="entry name" value="Nucleic acid-binding proteins"/>
    <property type="match status" value="1"/>
</dbReference>
<dbReference type="PANTHER" id="PTHR10947:SF0">
    <property type="entry name" value="PHENYLALANINE--TRNA LIGASE BETA SUBUNIT"/>
    <property type="match status" value="1"/>
</dbReference>
<dbReference type="Pfam" id="PF01588">
    <property type="entry name" value="tRNA_bind"/>
    <property type="match status" value="1"/>
</dbReference>
<dbReference type="InterPro" id="IPR041616">
    <property type="entry name" value="PheRS_beta_core"/>
</dbReference>
<comment type="cofactor">
    <cofactor evidence="15">
        <name>Mg(2+)</name>
        <dbReference type="ChEBI" id="CHEBI:18420"/>
    </cofactor>
    <text evidence="15">Binds 2 magnesium ions per tetramer.</text>
</comment>
<dbReference type="EC" id="6.1.1.20" evidence="15"/>
<dbReference type="Pfam" id="PF03484">
    <property type="entry name" value="B5"/>
    <property type="match status" value="1"/>
</dbReference>
<comment type="subunit">
    <text evidence="3 15">Tetramer of two alpha and two beta subunits.</text>
</comment>
<keyword evidence="13 15" id="KW-0030">Aminoacyl-tRNA synthetase</keyword>
<dbReference type="NCBIfam" id="NF045760">
    <property type="entry name" value="YtpR"/>
    <property type="match status" value="1"/>
</dbReference>
<dbReference type="AlphaFoldDB" id="A0A1V2EW95"/>
<dbReference type="GO" id="GO:0005524">
    <property type="term" value="F:ATP binding"/>
    <property type="evidence" value="ECO:0007669"/>
    <property type="project" value="UniProtKB-UniRule"/>
</dbReference>
<dbReference type="Pfam" id="PF03147">
    <property type="entry name" value="FDX-ACB"/>
    <property type="match status" value="1"/>
</dbReference>
<evidence type="ECO:0000313" key="21">
    <source>
        <dbReference type="EMBL" id="ONF96424.1"/>
    </source>
</evidence>
<feature type="binding site" evidence="15">
    <location>
        <position position="499"/>
    </location>
    <ligand>
        <name>Mg(2+)</name>
        <dbReference type="ChEBI" id="CHEBI:18420"/>
        <note>shared with alpha subunit</note>
    </ligand>
</feature>
<evidence type="ECO:0000313" key="22">
    <source>
        <dbReference type="Proteomes" id="UP000188729"/>
    </source>
</evidence>
<dbReference type="NCBIfam" id="TIGR00472">
    <property type="entry name" value="pheT_bact"/>
    <property type="match status" value="1"/>
</dbReference>
<name>A0A1V2EW95_9SPHN</name>
<feature type="binding site" evidence="15">
    <location>
        <position position="502"/>
    </location>
    <ligand>
        <name>Mg(2+)</name>
        <dbReference type="ChEBI" id="CHEBI:18420"/>
        <note>shared with alpha subunit</note>
    </ligand>
</feature>
<evidence type="ECO:0000256" key="2">
    <source>
        <dbReference type="ARBA" id="ARBA00008653"/>
    </source>
</evidence>
<dbReference type="InterPro" id="IPR005146">
    <property type="entry name" value="B3/B4_tRNA-bd"/>
</dbReference>
<dbReference type="SUPFAM" id="SSF55681">
    <property type="entry name" value="Class II aaRS and biotin synthetases"/>
    <property type="match status" value="1"/>
</dbReference>
<dbReference type="Gene3D" id="2.40.50.140">
    <property type="entry name" value="Nucleic acid-binding proteins"/>
    <property type="match status" value="1"/>
</dbReference>
<feature type="binding site" evidence="15">
    <location>
        <position position="493"/>
    </location>
    <ligand>
        <name>Mg(2+)</name>
        <dbReference type="ChEBI" id="CHEBI:18420"/>
        <note>shared with alpha subunit</note>
    </ligand>
</feature>
<dbReference type="SMART" id="SM00874">
    <property type="entry name" value="B5"/>
    <property type="match status" value="1"/>
</dbReference>
<evidence type="ECO:0000256" key="7">
    <source>
        <dbReference type="ARBA" id="ARBA00022723"/>
    </source>
</evidence>
<feature type="domain" description="TRNA-binding" evidence="18">
    <location>
        <begin position="39"/>
        <end position="148"/>
    </location>
</feature>
<dbReference type="InterPro" id="IPR036690">
    <property type="entry name" value="Fdx_antiC-bd_sf"/>
</dbReference>
<evidence type="ECO:0000256" key="10">
    <source>
        <dbReference type="ARBA" id="ARBA00022842"/>
    </source>
</evidence>
<dbReference type="PROSITE" id="PS51483">
    <property type="entry name" value="B5"/>
    <property type="match status" value="1"/>
</dbReference>
<accession>A0A1V2EW95</accession>
<reference evidence="21 22" key="1">
    <citation type="submission" date="2016-11" db="EMBL/GenBank/DDBJ databases">
        <title>Genome sequence of Sphingomonas jeddahensis G39.</title>
        <authorList>
            <person name="Poehlein A."/>
            <person name="Wuebbeler J.H."/>
            <person name="Steinbuechel A."/>
            <person name="Daniel R."/>
        </authorList>
    </citation>
    <scope>NUCLEOTIDE SEQUENCE [LARGE SCALE GENOMIC DNA]</scope>
    <source>
        <strain evidence="21 22">G39</strain>
    </source>
</reference>
<evidence type="ECO:0000256" key="9">
    <source>
        <dbReference type="ARBA" id="ARBA00022840"/>
    </source>
</evidence>
<dbReference type="SUPFAM" id="SSF56037">
    <property type="entry name" value="PheT/TilS domain"/>
    <property type="match status" value="1"/>
</dbReference>
<protein>
    <recommendedName>
        <fullName evidence="15">Phenylalanine--tRNA ligase beta subunit</fullName>
        <ecNumber evidence="15">6.1.1.20</ecNumber>
    </recommendedName>
    <alternativeName>
        <fullName evidence="15">Phenylalanyl-tRNA synthetase beta subunit</fullName>
        <shortName evidence="15">PheRS</shortName>
    </alternativeName>
</protein>
<keyword evidence="7 15" id="KW-0479">Metal-binding</keyword>
<dbReference type="OrthoDB" id="9805455at2"/>
<dbReference type="InterPro" id="IPR004532">
    <property type="entry name" value="Phe-tRNA-ligase_IIc_bsu_bact"/>
</dbReference>
<dbReference type="Gene3D" id="3.30.56.10">
    <property type="match status" value="2"/>
</dbReference>
<gene>
    <name evidence="15 21" type="primary">pheT</name>
    <name evidence="21" type="ORF">SPHI_12090</name>
</gene>
<dbReference type="InterPro" id="IPR045864">
    <property type="entry name" value="aa-tRNA-synth_II/BPL/LPL"/>
</dbReference>
<feature type="domain" description="FDX-ACB" evidence="19">
    <location>
        <begin position="740"/>
        <end position="828"/>
    </location>
</feature>
<keyword evidence="12 15" id="KW-0648">Protein biosynthesis</keyword>
<dbReference type="InterPro" id="IPR009061">
    <property type="entry name" value="DNA-bd_dom_put_sf"/>
</dbReference>
<evidence type="ECO:0000256" key="5">
    <source>
        <dbReference type="ARBA" id="ARBA00022555"/>
    </source>
</evidence>
<dbReference type="PROSITE" id="PS51447">
    <property type="entry name" value="FDX_ACB"/>
    <property type="match status" value="1"/>
</dbReference>
<dbReference type="Pfam" id="PF17759">
    <property type="entry name" value="tRNA_synthFbeta"/>
    <property type="match status" value="1"/>
</dbReference>
<evidence type="ECO:0000256" key="15">
    <source>
        <dbReference type="HAMAP-Rule" id="MF_00283"/>
    </source>
</evidence>
<dbReference type="InterPro" id="IPR045060">
    <property type="entry name" value="Phe-tRNA-ligase_IIc_bsu"/>
</dbReference>
<dbReference type="SMART" id="SM00873">
    <property type="entry name" value="B3_4"/>
    <property type="match status" value="1"/>
</dbReference>
<feature type="region of interest" description="Disordered" evidence="17">
    <location>
        <begin position="214"/>
        <end position="248"/>
    </location>
</feature>
<comment type="catalytic activity">
    <reaction evidence="14 15">
        <text>tRNA(Phe) + L-phenylalanine + ATP = L-phenylalanyl-tRNA(Phe) + AMP + diphosphate + H(+)</text>
        <dbReference type="Rhea" id="RHEA:19413"/>
        <dbReference type="Rhea" id="RHEA-COMP:9668"/>
        <dbReference type="Rhea" id="RHEA-COMP:9699"/>
        <dbReference type="ChEBI" id="CHEBI:15378"/>
        <dbReference type="ChEBI" id="CHEBI:30616"/>
        <dbReference type="ChEBI" id="CHEBI:33019"/>
        <dbReference type="ChEBI" id="CHEBI:58095"/>
        <dbReference type="ChEBI" id="CHEBI:78442"/>
        <dbReference type="ChEBI" id="CHEBI:78531"/>
        <dbReference type="ChEBI" id="CHEBI:456215"/>
        <dbReference type="EC" id="6.1.1.20"/>
    </reaction>
</comment>
<dbReference type="GO" id="GO:0004826">
    <property type="term" value="F:phenylalanine-tRNA ligase activity"/>
    <property type="evidence" value="ECO:0007669"/>
    <property type="project" value="UniProtKB-UniRule"/>
</dbReference>
<dbReference type="SUPFAM" id="SSF54991">
    <property type="entry name" value="Anticodon-binding domain of PheRS"/>
    <property type="match status" value="1"/>
</dbReference>
<dbReference type="InterPro" id="IPR033714">
    <property type="entry name" value="tRNA_bind_bactPheRS"/>
</dbReference>
<dbReference type="Gene3D" id="3.30.930.10">
    <property type="entry name" value="Bira Bifunctional Protein, Domain 2"/>
    <property type="match status" value="1"/>
</dbReference>
<keyword evidence="5 16" id="KW-0820">tRNA-binding</keyword>
<comment type="caution">
    <text evidence="21">The sequence shown here is derived from an EMBL/GenBank/DDBJ whole genome shotgun (WGS) entry which is preliminary data.</text>
</comment>